<accession>A0ABV2G7I8</accession>
<organism evidence="2 3">
    <name type="scientific">Bhargavaea ullalensis</name>
    <dbReference type="NCBI Taxonomy" id="1265685"/>
    <lineage>
        <taxon>Bacteria</taxon>
        <taxon>Bacillati</taxon>
        <taxon>Bacillota</taxon>
        <taxon>Bacilli</taxon>
        <taxon>Bacillales</taxon>
        <taxon>Caryophanaceae</taxon>
        <taxon>Bhargavaea</taxon>
    </lineage>
</organism>
<feature type="compositionally biased region" description="Basic and acidic residues" evidence="1">
    <location>
        <begin position="24"/>
        <end position="41"/>
    </location>
</feature>
<evidence type="ECO:0000313" key="3">
    <source>
        <dbReference type="Proteomes" id="UP001549099"/>
    </source>
</evidence>
<dbReference type="Proteomes" id="UP001549099">
    <property type="component" value="Unassembled WGS sequence"/>
</dbReference>
<proteinExistence type="predicted"/>
<keyword evidence="3" id="KW-1185">Reference proteome</keyword>
<feature type="region of interest" description="Disordered" evidence="1">
    <location>
        <begin position="1"/>
        <end position="53"/>
    </location>
</feature>
<name>A0ABV2G7I8_9BACL</name>
<gene>
    <name evidence="2" type="ORF">ABID49_000129</name>
</gene>
<dbReference type="EMBL" id="JBEPLW010000001">
    <property type="protein sequence ID" value="MET3574253.1"/>
    <property type="molecule type" value="Genomic_DNA"/>
</dbReference>
<evidence type="ECO:0000313" key="2">
    <source>
        <dbReference type="EMBL" id="MET3574253.1"/>
    </source>
</evidence>
<reference evidence="2 3" key="1">
    <citation type="submission" date="2024-06" db="EMBL/GenBank/DDBJ databases">
        <title>Genomic Encyclopedia of Type Strains, Phase IV (KMG-IV): sequencing the most valuable type-strain genomes for metagenomic binning, comparative biology and taxonomic classification.</title>
        <authorList>
            <person name="Goeker M."/>
        </authorList>
    </citation>
    <scope>NUCLEOTIDE SEQUENCE [LARGE SCALE GENOMIC DNA]</scope>
    <source>
        <strain evidence="2 3">DSM 26128</strain>
    </source>
</reference>
<sequence length="53" mass="5936">MTRSYADNDGDKKKWAETANEAAKSAEEKLDDIKREVREETDSTAASDEEDGK</sequence>
<protein>
    <submittedName>
        <fullName evidence="2">Uncharacterized protein</fullName>
    </submittedName>
</protein>
<comment type="caution">
    <text evidence="2">The sequence shown here is derived from an EMBL/GenBank/DDBJ whole genome shotgun (WGS) entry which is preliminary data.</text>
</comment>
<evidence type="ECO:0000256" key="1">
    <source>
        <dbReference type="SAM" id="MobiDB-lite"/>
    </source>
</evidence>
<dbReference type="RefSeq" id="WP_354194279.1">
    <property type="nucleotide sequence ID" value="NZ_JBEPLW010000001.1"/>
</dbReference>